<gene>
    <name evidence="1" type="ORF">GRX66_14835</name>
</gene>
<reference evidence="1 2" key="1">
    <citation type="submission" date="2019-12" db="EMBL/GenBank/DDBJ databases">
        <title>Isolation and characterization of three novel carbon monoxide-oxidizing members of Halobacteria from salione crusts and soils.</title>
        <authorList>
            <person name="Myers M.R."/>
            <person name="King G.M."/>
        </authorList>
    </citation>
    <scope>NUCLEOTIDE SEQUENCE [LARGE SCALE GENOMIC DNA]</scope>
    <source>
        <strain evidence="1 2">PCN9</strain>
    </source>
</reference>
<name>A0A6B0SKS0_9EURY</name>
<keyword evidence="2" id="KW-1185">Reference proteome</keyword>
<dbReference type="OrthoDB" id="210127at2157"/>
<sequence>MLNRVAPVRRRVPTYATRALVSVLCELAADADPNSVSVRLAATRAGDLEPTDGPLTGLDVETQVLSDFYFPDAGNSLSGVFGMDLAAPTGQTAGRFTSHPRGDSEVSVTDDLHATVLVGVPPWEVESVRAYDRQGSRRDLVLVDAETPEPDTPV</sequence>
<dbReference type="InterPro" id="IPR058877">
    <property type="entry name" value="JAB/MPN_dom-containing"/>
</dbReference>
<accession>A0A6B0SKS0</accession>
<evidence type="ECO:0000313" key="1">
    <source>
        <dbReference type="EMBL" id="MXR21817.1"/>
    </source>
</evidence>
<dbReference type="EMBL" id="WUUU01000155">
    <property type="protein sequence ID" value="MXR21817.1"/>
    <property type="molecule type" value="Genomic_DNA"/>
</dbReference>
<protein>
    <submittedName>
        <fullName evidence="1">Uncharacterized protein</fullName>
    </submittedName>
</protein>
<proteinExistence type="predicted"/>
<dbReference type="AlphaFoldDB" id="A0A6B0SKS0"/>
<comment type="caution">
    <text evidence="1">The sequence shown here is derived from an EMBL/GenBank/DDBJ whole genome shotgun (WGS) entry which is preliminary data.</text>
</comment>
<dbReference type="Proteomes" id="UP000471521">
    <property type="component" value="Unassembled WGS sequence"/>
</dbReference>
<dbReference type="Pfam" id="PF26422">
    <property type="entry name" value="Halo_JAB_MPN"/>
    <property type="match status" value="1"/>
</dbReference>
<organism evidence="1 2">
    <name type="scientific">Halobacterium bonnevillei</name>
    <dbReference type="NCBI Taxonomy" id="2692200"/>
    <lineage>
        <taxon>Archaea</taxon>
        <taxon>Methanobacteriati</taxon>
        <taxon>Methanobacteriota</taxon>
        <taxon>Stenosarchaea group</taxon>
        <taxon>Halobacteria</taxon>
        <taxon>Halobacteriales</taxon>
        <taxon>Halobacteriaceae</taxon>
        <taxon>Halobacterium</taxon>
    </lineage>
</organism>
<evidence type="ECO:0000313" key="2">
    <source>
        <dbReference type="Proteomes" id="UP000471521"/>
    </source>
</evidence>